<feature type="transmembrane region" description="Helical" evidence="1">
    <location>
        <begin position="94"/>
        <end position="117"/>
    </location>
</feature>
<keyword evidence="3" id="KW-1185">Reference proteome</keyword>
<feature type="transmembrane region" description="Helical" evidence="1">
    <location>
        <begin position="12"/>
        <end position="36"/>
    </location>
</feature>
<gene>
    <name evidence="2" type="ORF">IV74_GL000775</name>
</gene>
<dbReference type="EMBL" id="JQBS01000018">
    <property type="protein sequence ID" value="KRN56768.1"/>
    <property type="molecule type" value="Genomic_DNA"/>
</dbReference>
<feature type="transmembrane region" description="Helical" evidence="1">
    <location>
        <begin position="221"/>
        <end position="239"/>
    </location>
</feature>
<reference evidence="2 3" key="1">
    <citation type="journal article" date="2015" name="Genome Announc.">
        <title>Expanding the biotechnology potential of lactobacilli through comparative genomics of 213 strains and associated genera.</title>
        <authorList>
            <person name="Sun Z."/>
            <person name="Harris H.M."/>
            <person name="McCann A."/>
            <person name="Guo C."/>
            <person name="Argimon S."/>
            <person name="Zhang W."/>
            <person name="Yang X."/>
            <person name="Jeffery I.B."/>
            <person name="Cooney J.C."/>
            <person name="Kagawa T.F."/>
            <person name="Liu W."/>
            <person name="Song Y."/>
            <person name="Salvetti E."/>
            <person name="Wrobel A."/>
            <person name="Rasinkangas P."/>
            <person name="Parkhill J."/>
            <person name="Rea M.C."/>
            <person name="O'Sullivan O."/>
            <person name="Ritari J."/>
            <person name="Douillard F.P."/>
            <person name="Paul Ross R."/>
            <person name="Yang R."/>
            <person name="Briner A.E."/>
            <person name="Felis G.E."/>
            <person name="de Vos W.M."/>
            <person name="Barrangou R."/>
            <person name="Klaenhammer T.R."/>
            <person name="Caufield P.W."/>
            <person name="Cui Y."/>
            <person name="Zhang H."/>
            <person name="O'Toole P.W."/>
        </authorList>
    </citation>
    <scope>NUCLEOTIDE SEQUENCE [LARGE SCALE GENOMIC DNA]</scope>
    <source>
        <strain evidence="2 3">DSM 20623</strain>
    </source>
</reference>
<feature type="transmembrane region" description="Helical" evidence="1">
    <location>
        <begin position="251"/>
        <end position="274"/>
    </location>
</feature>
<feature type="transmembrane region" description="Helical" evidence="1">
    <location>
        <begin position="152"/>
        <end position="171"/>
    </location>
</feature>
<protein>
    <submittedName>
        <fullName evidence="2">Uncharacterized protein</fullName>
    </submittedName>
</protein>
<accession>A0A0R2HVN6</accession>
<proteinExistence type="predicted"/>
<feature type="transmembrane region" description="Helical" evidence="1">
    <location>
        <begin position="385"/>
        <end position="406"/>
    </location>
</feature>
<organism evidence="2 3">
    <name type="scientific">Carnobacterium divergens DSM 20623</name>
    <dbReference type="NCBI Taxonomy" id="1449336"/>
    <lineage>
        <taxon>Bacteria</taxon>
        <taxon>Bacillati</taxon>
        <taxon>Bacillota</taxon>
        <taxon>Bacilli</taxon>
        <taxon>Lactobacillales</taxon>
        <taxon>Carnobacteriaceae</taxon>
        <taxon>Carnobacterium</taxon>
    </lineage>
</organism>
<evidence type="ECO:0000313" key="3">
    <source>
        <dbReference type="Proteomes" id="UP000051658"/>
    </source>
</evidence>
<dbReference type="GeneID" id="89587716"/>
<keyword evidence="1" id="KW-0812">Transmembrane</keyword>
<dbReference type="AlphaFoldDB" id="A0A0R2HVN6"/>
<keyword evidence="1" id="KW-0472">Membrane</keyword>
<name>A0A0R2HVN6_CARDV</name>
<feature type="transmembrane region" description="Helical" evidence="1">
    <location>
        <begin position="286"/>
        <end position="305"/>
    </location>
</feature>
<feature type="transmembrane region" description="Helical" evidence="1">
    <location>
        <begin position="191"/>
        <end position="209"/>
    </location>
</feature>
<sequence length="453" mass="52123">MIKAIRKFNIRLPFFTSILIKSFHPFVIIMLTHLFINHRSKSFLLPLIFYYSIKSSVLFIFRSNPVQVTKLFKYSVIIGIIGCLTAFISNDSIFIYSIAGILMGICSGILIPSYATLKRTSRPKSIKSPSLKWKIGGILCSIFYLISLAKLIQLNSSIVFILLGIALIWLYQHQSENLVFDVKNKNDYPEYAIFESLFLFIVIFGSVFVLKEDKKEGITNLLPGLICTIFIIMIFYSIYRYKKHPERRISFKLSSIIIYKGMLTNFILAFLTFYQVIKNGESELMVIYYIYLVGMLVKGALISFLKKIFYGISEQQLIMTGLFVSFIFLLFQPTFYVGILCLSLFVSELNSELDEYVYNHVDLPKDFRLIAKARLTNIGSVINQLIMFTTLYIAALYTNTTVLNVLKAYHSQKESLDFLSVLNVTKNSILVIFVVYLYGLQKILRKVTTTNNE</sequence>
<feature type="transmembrane region" description="Helical" evidence="1">
    <location>
        <begin position="42"/>
        <end position="61"/>
    </location>
</feature>
<feature type="transmembrane region" description="Helical" evidence="1">
    <location>
        <begin position="317"/>
        <end position="346"/>
    </location>
</feature>
<evidence type="ECO:0000256" key="1">
    <source>
        <dbReference type="SAM" id="Phobius"/>
    </source>
</evidence>
<feature type="transmembrane region" description="Helical" evidence="1">
    <location>
        <begin position="71"/>
        <end position="88"/>
    </location>
</feature>
<keyword evidence="1" id="KW-1133">Transmembrane helix</keyword>
<evidence type="ECO:0000313" key="2">
    <source>
        <dbReference type="EMBL" id="KRN56768.1"/>
    </source>
</evidence>
<dbReference type="PATRIC" id="fig|1449336.4.peg.791"/>
<comment type="caution">
    <text evidence="2">The sequence shown here is derived from an EMBL/GenBank/DDBJ whole genome shotgun (WGS) entry which is preliminary data.</text>
</comment>
<dbReference type="Proteomes" id="UP000051658">
    <property type="component" value="Unassembled WGS sequence"/>
</dbReference>
<feature type="transmembrane region" description="Helical" evidence="1">
    <location>
        <begin position="418"/>
        <end position="438"/>
    </location>
</feature>
<dbReference type="eggNOG" id="ENOG502Z9UJ">
    <property type="taxonomic scope" value="Bacteria"/>
</dbReference>
<dbReference type="RefSeq" id="WP_034572488.1">
    <property type="nucleotide sequence ID" value="NZ_JQBS01000018.1"/>
</dbReference>